<keyword evidence="1" id="KW-0812">Transmembrane</keyword>
<feature type="transmembrane region" description="Helical" evidence="1">
    <location>
        <begin position="187"/>
        <end position="204"/>
    </location>
</feature>
<gene>
    <name evidence="2" type="ORF">D9757_011949</name>
</gene>
<sequence length="295" mass="33697">MPVGIGIPTPKELAVATQAARESTWGMRYPPKRLAPLPGWIRVKFYSHLYKIRHEMLPDMEGEVQLHPNGSLDTRKDLPQPIDPERWIPVEQANRYWLSPLAIRVLSERNNCLLFIEPTPVSPSTAQKRAFREAALHLQTSLSLFSFVSISVASTTALSCYHYAQHTSSIAVRGWNWMDRRTKFPELFRNIFFFVLWPLAWLVSRTTDSTVARYAESTGKSCRKQYRKTMQSSNVLWMKEQMHWFVLILCIGIMAAGLLWLFSALDNARYEAMILLQRPTVLARAQASGVAVGST</sequence>
<name>A0A8H5G3J6_9AGAR</name>
<dbReference type="EMBL" id="JAACJN010000234">
    <property type="protein sequence ID" value="KAF5357731.1"/>
    <property type="molecule type" value="Genomic_DNA"/>
</dbReference>
<protein>
    <submittedName>
        <fullName evidence="2">Uncharacterized protein</fullName>
    </submittedName>
</protein>
<dbReference type="Proteomes" id="UP000518752">
    <property type="component" value="Unassembled WGS sequence"/>
</dbReference>
<evidence type="ECO:0000313" key="3">
    <source>
        <dbReference type="Proteomes" id="UP000518752"/>
    </source>
</evidence>
<dbReference type="OrthoDB" id="2796521at2759"/>
<keyword evidence="1" id="KW-1133">Transmembrane helix</keyword>
<organism evidence="2 3">
    <name type="scientific">Collybiopsis confluens</name>
    <dbReference type="NCBI Taxonomy" id="2823264"/>
    <lineage>
        <taxon>Eukaryota</taxon>
        <taxon>Fungi</taxon>
        <taxon>Dikarya</taxon>
        <taxon>Basidiomycota</taxon>
        <taxon>Agaricomycotina</taxon>
        <taxon>Agaricomycetes</taxon>
        <taxon>Agaricomycetidae</taxon>
        <taxon>Agaricales</taxon>
        <taxon>Marasmiineae</taxon>
        <taxon>Omphalotaceae</taxon>
        <taxon>Collybiopsis</taxon>
    </lineage>
</organism>
<dbReference type="AlphaFoldDB" id="A0A8H5G3J6"/>
<accession>A0A8H5G3J6</accession>
<feature type="transmembrane region" description="Helical" evidence="1">
    <location>
        <begin position="242"/>
        <end position="265"/>
    </location>
</feature>
<reference evidence="2 3" key="1">
    <citation type="journal article" date="2020" name="ISME J.">
        <title>Uncovering the hidden diversity of litter-decomposition mechanisms in mushroom-forming fungi.</title>
        <authorList>
            <person name="Floudas D."/>
            <person name="Bentzer J."/>
            <person name="Ahren D."/>
            <person name="Johansson T."/>
            <person name="Persson P."/>
            <person name="Tunlid A."/>
        </authorList>
    </citation>
    <scope>NUCLEOTIDE SEQUENCE [LARGE SCALE GENOMIC DNA]</scope>
    <source>
        <strain evidence="2 3">CBS 406.79</strain>
    </source>
</reference>
<evidence type="ECO:0000256" key="1">
    <source>
        <dbReference type="SAM" id="Phobius"/>
    </source>
</evidence>
<keyword evidence="1" id="KW-0472">Membrane</keyword>
<proteinExistence type="predicted"/>
<keyword evidence="3" id="KW-1185">Reference proteome</keyword>
<evidence type="ECO:0000313" key="2">
    <source>
        <dbReference type="EMBL" id="KAF5357731.1"/>
    </source>
</evidence>
<comment type="caution">
    <text evidence="2">The sequence shown here is derived from an EMBL/GenBank/DDBJ whole genome shotgun (WGS) entry which is preliminary data.</text>
</comment>